<comment type="caution">
    <text evidence="1">The sequence shown here is derived from an EMBL/GenBank/DDBJ whole genome shotgun (WGS) entry which is preliminary data.</text>
</comment>
<evidence type="ECO:0000313" key="2">
    <source>
        <dbReference type="Proteomes" id="UP000006015"/>
    </source>
</evidence>
<accession>A0ABN0AHA1</accession>
<dbReference type="InterPro" id="IPR038231">
    <property type="entry name" value="MepB-like_sf"/>
</dbReference>
<reference evidence="1 2" key="1">
    <citation type="submission" date="2010-04" db="EMBL/GenBank/DDBJ databases">
        <authorList>
            <person name="Weinstock G."/>
            <person name="Sodergren E."/>
            <person name="Clifton S."/>
            <person name="Fulton L."/>
            <person name="Fulton B."/>
            <person name="Courtney L."/>
            <person name="Fronick C."/>
            <person name="Harrison M."/>
            <person name="Strong C."/>
            <person name="Farmer C."/>
            <person name="Delahaunty K."/>
            <person name="Markovic C."/>
            <person name="Hall O."/>
            <person name="Minx P."/>
            <person name="Tomlinson C."/>
            <person name="Mitreva M."/>
            <person name="Hou S."/>
            <person name="Wollam A."/>
            <person name="Pepin K.H."/>
            <person name="Johnson M."/>
            <person name="Bhonagiri V."/>
            <person name="Zhang X."/>
            <person name="Suruliraj S."/>
            <person name="Warren W."/>
            <person name="Chinwalla A."/>
            <person name="Mardis E.R."/>
            <person name="Wilson R.K."/>
        </authorList>
    </citation>
    <scope>NUCLEOTIDE SEQUENCE [LARGE SCALE GENOMIC DNA]</scope>
    <source>
        <strain evidence="1 2">DSM 20306</strain>
    </source>
</reference>
<dbReference type="RefSeq" id="WP_003846151.1">
    <property type="nucleotide sequence ID" value="NZ_CP009244.1"/>
</dbReference>
<dbReference type="Gene3D" id="3.40.1350.140">
    <property type="entry name" value="MepB-like"/>
    <property type="match status" value="1"/>
</dbReference>
<dbReference type="PIRSF" id="PIRSF032285">
    <property type="entry name" value="UCP032285"/>
    <property type="match status" value="1"/>
</dbReference>
<evidence type="ECO:0000313" key="1">
    <source>
        <dbReference type="EMBL" id="EFG82227.1"/>
    </source>
</evidence>
<dbReference type="Proteomes" id="UP000006015">
    <property type="component" value="Unassembled WGS sequence"/>
</dbReference>
<dbReference type="EMBL" id="ADNS01000003">
    <property type="protein sequence ID" value="EFG82227.1"/>
    <property type="molecule type" value="Genomic_DNA"/>
</dbReference>
<keyword evidence="2" id="KW-1185">Reference proteome</keyword>
<proteinExistence type="predicted"/>
<organism evidence="1 2">
    <name type="scientific">Corynebacterium ammoniagenes DSM 20306</name>
    <dbReference type="NCBI Taxonomy" id="649754"/>
    <lineage>
        <taxon>Bacteria</taxon>
        <taxon>Bacillati</taxon>
        <taxon>Actinomycetota</taxon>
        <taxon>Actinomycetes</taxon>
        <taxon>Mycobacteriales</taxon>
        <taxon>Corynebacteriaceae</taxon>
        <taxon>Corynebacterium</taxon>
    </lineage>
</organism>
<gene>
    <name evidence="1" type="ORF">HMPREF0281_00605</name>
</gene>
<dbReference type="Pfam" id="PF08877">
    <property type="entry name" value="MepB-like"/>
    <property type="match status" value="1"/>
</dbReference>
<sequence length="143" mass="15988">MQFQMFEDYVRQHGLNADVVPKSQTSDYESGVVTMEGANWHIRTARNTPTKPGAFVAFWRRDKSGETAPFNADEVAAGLMVFVASNQQRGVFRFTAEHLEELGVTRGKHAGKRGFRVYPAWSTDLNPQAAATQRAQMAAFSQF</sequence>
<dbReference type="InterPro" id="IPR011235">
    <property type="entry name" value="MepB-like"/>
</dbReference>
<name>A0ABN0AHA1_CORAM</name>
<protein>
    <submittedName>
        <fullName evidence="1">MepB protein</fullName>
    </submittedName>
</protein>